<accession>W7Y6F0</accession>
<feature type="compositionally biased region" description="Polar residues" evidence="1">
    <location>
        <begin position="56"/>
        <end position="93"/>
    </location>
</feature>
<comment type="caution">
    <text evidence="2">The sequence shown here is derived from an EMBL/GenBank/DDBJ whole genome shotgun (WGS) entry which is preliminary data.</text>
</comment>
<name>W7Y6F0_9BACL</name>
<dbReference type="AlphaFoldDB" id="W7Y6F0"/>
<evidence type="ECO:0000256" key="1">
    <source>
        <dbReference type="SAM" id="MobiDB-lite"/>
    </source>
</evidence>
<proteinExistence type="predicted"/>
<dbReference type="PROSITE" id="PS51257">
    <property type="entry name" value="PROKAR_LIPOPROTEIN"/>
    <property type="match status" value="1"/>
</dbReference>
<reference evidence="2 3" key="1">
    <citation type="journal article" date="2014" name="Genome Announc.">
        <title>Draft Genome Sequence of Paenibacillus pini JCM 16418T, Isolated from the Rhizosphere of Pine Tree.</title>
        <authorList>
            <person name="Yuki M."/>
            <person name="Oshima K."/>
            <person name="Suda W."/>
            <person name="Oshida Y."/>
            <person name="Kitamura K."/>
            <person name="Iida Y."/>
            <person name="Hattori M."/>
            <person name="Ohkuma M."/>
        </authorList>
    </citation>
    <scope>NUCLEOTIDE SEQUENCE [LARGE SCALE GENOMIC DNA]</scope>
    <source>
        <strain evidence="2 3">JCM 16418</strain>
    </source>
</reference>
<feature type="region of interest" description="Disordered" evidence="1">
    <location>
        <begin position="29"/>
        <end position="93"/>
    </location>
</feature>
<dbReference type="Proteomes" id="UP000019364">
    <property type="component" value="Unassembled WGS sequence"/>
</dbReference>
<organism evidence="2 3">
    <name type="scientific">Paenibacillus pini JCM 16418</name>
    <dbReference type="NCBI Taxonomy" id="1236976"/>
    <lineage>
        <taxon>Bacteria</taxon>
        <taxon>Bacillati</taxon>
        <taxon>Bacillota</taxon>
        <taxon>Bacilli</taxon>
        <taxon>Bacillales</taxon>
        <taxon>Paenibacillaceae</taxon>
        <taxon>Paenibacillus</taxon>
    </lineage>
</organism>
<evidence type="ECO:0000313" key="2">
    <source>
        <dbReference type="EMBL" id="GAF06470.1"/>
    </source>
</evidence>
<dbReference type="InterPro" id="IPR025453">
    <property type="entry name" value="DUF4309"/>
</dbReference>
<protein>
    <submittedName>
        <fullName evidence="2">Lipoprotein</fullName>
    </submittedName>
</protein>
<keyword evidence="3" id="KW-1185">Reference proteome</keyword>
<dbReference type="EMBL" id="BAVZ01000001">
    <property type="protein sequence ID" value="GAF06470.1"/>
    <property type="molecule type" value="Genomic_DNA"/>
</dbReference>
<feature type="compositionally biased region" description="Low complexity" evidence="1">
    <location>
        <begin position="29"/>
        <end position="47"/>
    </location>
</feature>
<sequence>MNIYKKLITPSIVTGVMFATILSGCGASDTKSASDANSSTSTSLSKPSTDEKNNASKHTSSSEDANATSKDQNTSSSSPNHQAPSTGPSSNHAQQIKDIAALAKQGKVQGAEFVSGVSIIDDIHESWGKPDEESKKLDSYETYSRGGSKGDFAFGVGRGEVVYDIRSFGPTANEDTAFQAITFKEIKKTLGEPSSIRTNSGDDILVYKLIEYELKFVGPHATQRLDHISVYSPRAARPMGG</sequence>
<keyword evidence="2" id="KW-0449">Lipoprotein</keyword>
<dbReference type="RefSeq" id="WP_052019986.1">
    <property type="nucleotide sequence ID" value="NZ_BAVZ01000001.1"/>
</dbReference>
<evidence type="ECO:0000313" key="3">
    <source>
        <dbReference type="Proteomes" id="UP000019364"/>
    </source>
</evidence>
<dbReference type="STRING" id="1236976.JCM16418_426"/>
<dbReference type="eggNOG" id="COG4219">
    <property type="taxonomic scope" value="Bacteria"/>
</dbReference>
<gene>
    <name evidence="2" type="ORF">JCM16418_426</name>
</gene>
<dbReference type="Pfam" id="PF14172">
    <property type="entry name" value="DUF4309"/>
    <property type="match status" value="1"/>
</dbReference>